<evidence type="ECO:0000256" key="7">
    <source>
        <dbReference type="ARBA" id="ARBA00023180"/>
    </source>
</evidence>
<evidence type="ECO:0000259" key="8">
    <source>
        <dbReference type="Pfam" id="PF07156"/>
    </source>
</evidence>
<evidence type="ECO:0000256" key="4">
    <source>
        <dbReference type="ARBA" id="ARBA00022729"/>
    </source>
</evidence>
<protein>
    <recommendedName>
        <fullName evidence="8">Prenylcysteine lyase domain-containing protein</fullName>
    </recommendedName>
</protein>
<dbReference type="SUPFAM" id="SSF51905">
    <property type="entry name" value="FAD/NAD(P)-binding domain"/>
    <property type="match status" value="1"/>
</dbReference>
<gene>
    <name evidence="9" type="ORF">DB88DRAFT_538119</name>
</gene>
<keyword evidence="3" id="KW-0285">Flavoprotein</keyword>
<dbReference type="AlphaFoldDB" id="A0AAD9L7S7"/>
<dbReference type="EMBL" id="JAODAN010000002">
    <property type="protein sequence ID" value="KAK1926198.1"/>
    <property type="molecule type" value="Genomic_DNA"/>
</dbReference>
<evidence type="ECO:0000256" key="6">
    <source>
        <dbReference type="ARBA" id="ARBA00023002"/>
    </source>
</evidence>
<dbReference type="Gene3D" id="3.50.50.60">
    <property type="entry name" value="FAD/NAD(P)-binding domain"/>
    <property type="match status" value="1"/>
</dbReference>
<dbReference type="PANTHER" id="PTHR15944:SF0">
    <property type="entry name" value="PRENYLCYSTEINE LYASE DOMAIN-CONTAINING PROTEIN"/>
    <property type="match status" value="1"/>
</dbReference>
<keyword evidence="10" id="KW-1185">Reference proteome</keyword>
<dbReference type="PIRSF" id="PIRSF036292">
    <property type="entry name" value="Prenylcysteine_oxidase"/>
    <property type="match status" value="1"/>
</dbReference>
<comment type="cofactor">
    <cofactor evidence="1">
        <name>FAD</name>
        <dbReference type="ChEBI" id="CHEBI:57692"/>
    </cofactor>
</comment>
<evidence type="ECO:0000313" key="9">
    <source>
        <dbReference type="EMBL" id="KAK1926198.1"/>
    </source>
</evidence>
<comment type="similarity">
    <text evidence="2">Belongs to the prenylcysteine oxidase family.</text>
</comment>
<evidence type="ECO:0000313" key="10">
    <source>
        <dbReference type="Proteomes" id="UP001182556"/>
    </source>
</evidence>
<keyword evidence="5" id="KW-0274">FAD</keyword>
<sequence>MLEQLSLRLKLVLATGILFLLSVGYSSNLLTARSDLSFNSTHAYTYRAEPHAHALNTTTKRVAIIGAGASGSSAAWFLTRAADVVAARLGVDRHALLDEIVVFDKNDYFGGRTTTVYPHGDRGLRAIELGGSIFVEANRHLNKGAKRFGLKVVDPDFSDPGEAIWDGARFLFSTSTSKSWWSQWRDNLALLLRYGATSPQRTTAAVQAFLSRIANLYDPAWLAQHGAAASVDDFAERVLLGGEYTAGRGDEWALNAVGVNQRWMGEMWEASTRVNYAMDMHDIHALGAIVSVATPGAKSVEGGNWRIFKGMLDEAKVTSRLNTPVVDIVPLAETNGTGAPRFQVITNDGGDNGVFDQIFYAAPWYTRTPGGEDGTPPPTLQKHLTQPIRPTEYVRLHVTLLTTTRTGPDPVFFHLPPKTKLPLTILTTSATWRAHPDLPFPRPDFQSISWHGETTPGSGEYVVKIFSLAPPTDAWLYRLLGEKPSWVLRKEWDAYPALRPLPTYPPVEPIKGVQYLAALEPWVSTMETQTLSAREAVARVVTGWWNLGYGECQGGADAWDWSCEQ</sequence>
<dbReference type="Pfam" id="PF13450">
    <property type="entry name" value="NAD_binding_8"/>
    <property type="match status" value="1"/>
</dbReference>
<proteinExistence type="inferred from homology"/>
<dbReference type="GO" id="GO:0001735">
    <property type="term" value="F:prenylcysteine oxidase activity"/>
    <property type="evidence" value="ECO:0007669"/>
    <property type="project" value="InterPro"/>
</dbReference>
<dbReference type="GO" id="GO:0030328">
    <property type="term" value="P:prenylcysteine catabolic process"/>
    <property type="evidence" value="ECO:0007669"/>
    <property type="project" value="InterPro"/>
</dbReference>
<reference evidence="9" key="1">
    <citation type="submission" date="2023-02" db="EMBL/GenBank/DDBJ databases">
        <title>Identification and recombinant expression of a fungal hydrolase from Papiliotrema laurentii that hydrolyzes apple cutin and clears colloidal polyester polyurethane.</title>
        <authorList>
            <consortium name="DOE Joint Genome Institute"/>
            <person name="Roman V.A."/>
            <person name="Bojanowski C."/>
            <person name="Crable B.R."/>
            <person name="Wagner D.N."/>
            <person name="Hung C.S."/>
            <person name="Nadeau L.J."/>
            <person name="Schratz L."/>
            <person name="Haridas S."/>
            <person name="Pangilinan J."/>
            <person name="Lipzen A."/>
            <person name="Na H."/>
            <person name="Yan M."/>
            <person name="Ng V."/>
            <person name="Grigoriev I.V."/>
            <person name="Spatafora J.W."/>
            <person name="Barlow D."/>
            <person name="Biffinger J."/>
            <person name="Kelley-Loughnane N."/>
            <person name="Varaljay V.A."/>
            <person name="Crookes-Goodson W.J."/>
        </authorList>
    </citation>
    <scope>NUCLEOTIDE SEQUENCE</scope>
    <source>
        <strain evidence="9">5307AH</strain>
    </source>
</reference>
<dbReference type="PANTHER" id="PTHR15944">
    <property type="entry name" value="FARNESYLCYSTEINE LYASE"/>
    <property type="match status" value="1"/>
</dbReference>
<dbReference type="InterPro" id="IPR036188">
    <property type="entry name" value="FAD/NAD-bd_sf"/>
</dbReference>
<accession>A0AAD9L7S7</accession>
<feature type="domain" description="Prenylcysteine lyase" evidence="8">
    <location>
        <begin position="183"/>
        <end position="546"/>
    </location>
</feature>
<dbReference type="Proteomes" id="UP001182556">
    <property type="component" value="Unassembled WGS sequence"/>
</dbReference>
<dbReference type="InterPro" id="IPR017046">
    <property type="entry name" value="Prenylcysteine_Oxase1"/>
</dbReference>
<keyword evidence="4" id="KW-0732">Signal</keyword>
<dbReference type="Pfam" id="PF07156">
    <property type="entry name" value="Prenylcys_lyase"/>
    <property type="match status" value="1"/>
</dbReference>
<comment type="caution">
    <text evidence="9">The sequence shown here is derived from an EMBL/GenBank/DDBJ whole genome shotgun (WGS) entry which is preliminary data.</text>
</comment>
<evidence type="ECO:0000256" key="3">
    <source>
        <dbReference type="ARBA" id="ARBA00022630"/>
    </source>
</evidence>
<name>A0AAD9L7S7_PAPLA</name>
<evidence type="ECO:0000256" key="2">
    <source>
        <dbReference type="ARBA" id="ARBA00009967"/>
    </source>
</evidence>
<organism evidence="9 10">
    <name type="scientific">Papiliotrema laurentii</name>
    <name type="common">Cryptococcus laurentii</name>
    <dbReference type="NCBI Taxonomy" id="5418"/>
    <lineage>
        <taxon>Eukaryota</taxon>
        <taxon>Fungi</taxon>
        <taxon>Dikarya</taxon>
        <taxon>Basidiomycota</taxon>
        <taxon>Agaricomycotina</taxon>
        <taxon>Tremellomycetes</taxon>
        <taxon>Tremellales</taxon>
        <taxon>Rhynchogastremaceae</taxon>
        <taxon>Papiliotrema</taxon>
    </lineage>
</organism>
<keyword evidence="7" id="KW-0325">Glycoprotein</keyword>
<dbReference type="InterPro" id="IPR010795">
    <property type="entry name" value="Prenylcys_lyase"/>
</dbReference>
<evidence type="ECO:0000256" key="1">
    <source>
        <dbReference type="ARBA" id="ARBA00001974"/>
    </source>
</evidence>
<keyword evidence="6" id="KW-0560">Oxidoreductase</keyword>
<evidence type="ECO:0000256" key="5">
    <source>
        <dbReference type="ARBA" id="ARBA00022827"/>
    </source>
</evidence>
<dbReference type="GO" id="GO:0030327">
    <property type="term" value="P:prenylated protein catabolic process"/>
    <property type="evidence" value="ECO:0007669"/>
    <property type="project" value="TreeGrafter"/>
</dbReference>